<accession>A0AAW2H5M1</accession>
<evidence type="ECO:0000313" key="1">
    <source>
        <dbReference type="EMBL" id="KAL0134698.1"/>
    </source>
</evidence>
<comment type="caution">
    <text evidence="1">The sequence shown here is derived from an EMBL/GenBank/DDBJ whole genome shotgun (WGS) entry which is preliminary data.</text>
</comment>
<organism evidence="1 2">
    <name type="scientific">Cardiocondyla obscurior</name>
    <dbReference type="NCBI Taxonomy" id="286306"/>
    <lineage>
        <taxon>Eukaryota</taxon>
        <taxon>Metazoa</taxon>
        <taxon>Ecdysozoa</taxon>
        <taxon>Arthropoda</taxon>
        <taxon>Hexapoda</taxon>
        <taxon>Insecta</taxon>
        <taxon>Pterygota</taxon>
        <taxon>Neoptera</taxon>
        <taxon>Endopterygota</taxon>
        <taxon>Hymenoptera</taxon>
        <taxon>Apocrita</taxon>
        <taxon>Aculeata</taxon>
        <taxon>Formicoidea</taxon>
        <taxon>Formicidae</taxon>
        <taxon>Myrmicinae</taxon>
        <taxon>Cardiocondyla</taxon>
    </lineage>
</organism>
<dbReference type="AlphaFoldDB" id="A0AAW2H5M1"/>
<proteinExistence type="predicted"/>
<name>A0AAW2H5M1_9HYME</name>
<sequence length="118" mass="13800">MPLYAASLWDSFTTRRFKTPFRRPWGTRVELCRAESSIELYIVPSSTLHKLHSYFPPESSRPSCTRTVPKYLSLLNNNSSNHSVSRTWCARVEEMLIRFGTSRPFRRRGERKCLSSNL</sequence>
<keyword evidence="2" id="KW-1185">Reference proteome</keyword>
<dbReference type="EMBL" id="JADYXP020000001">
    <property type="protein sequence ID" value="KAL0134698.1"/>
    <property type="molecule type" value="Genomic_DNA"/>
</dbReference>
<protein>
    <submittedName>
        <fullName evidence="1">Uncharacterized protein</fullName>
    </submittedName>
</protein>
<dbReference type="Proteomes" id="UP001430953">
    <property type="component" value="Unassembled WGS sequence"/>
</dbReference>
<evidence type="ECO:0000313" key="2">
    <source>
        <dbReference type="Proteomes" id="UP001430953"/>
    </source>
</evidence>
<gene>
    <name evidence="1" type="ORF">PUN28_001465</name>
</gene>
<reference evidence="1 2" key="1">
    <citation type="submission" date="2023-03" db="EMBL/GenBank/DDBJ databases">
        <title>High recombination rates correlate with genetic variation in Cardiocondyla obscurior ants.</title>
        <authorList>
            <person name="Errbii M."/>
        </authorList>
    </citation>
    <scope>NUCLEOTIDE SEQUENCE [LARGE SCALE GENOMIC DNA]</scope>
    <source>
        <strain evidence="1">Alpha-2009</strain>
        <tissue evidence="1">Whole body</tissue>
    </source>
</reference>